<dbReference type="GO" id="GO:0008270">
    <property type="term" value="F:zinc ion binding"/>
    <property type="evidence" value="ECO:0007669"/>
    <property type="project" value="InterPro"/>
</dbReference>
<sequence>MTNDKGKKRVEDDNGDVHEPLSRAKRVRVSQACNECRKKKERCDGVQPRCGPCSSLNRTCCFDAQPRRRGLPTGYVRAVEVLLGLMLHSIDGIEHCATSILRGETSLPAWNREPPSSSPVNSLADSWRRSGTMKELERLLAGVDPGDECELSTRDLYEKLEDAFMNRLVVDKNCYTRIQLPSPHRTTSPSVSEQLAPDMVPNTPSPMLPVAPPSPPVPLLRDHNEPMSLPHDWSHLLERYFTDTHTWFPVAPKHDLLRQAFSLANSSSVIEGQGCVVSDGDRAAVFATLAYACYRDALSVNGTPEQFGDSLNPSEEAQQEPSSFNLSKRLQSEASSFLAKAKERSNYDSGHVQALLVLTILQIDQGLLKQAWITIGQAVYVAVILNIIPPSQRSSHVMIDDKLRRLFLGIYILETLIAYTLERRPYLQKSDLAKIGPLPVESIEEWEAWRPFDTQDSSTRKRTHTPGRSLSTFNTFLDLVTLLNNQAHGLSSLSETLRHFQSWRTIQPQSRRNAIATLDAVSIDTPPQILNITLASLSIDAMLQIKYALPSAIPASAHQSLQTIVRHRSLVKNSQACPLMAVYLSMIGSHMDMHEKPDALPTAQQQAASTDRFTRPTNSEKSLDYLQFPTPASYESLFDSLAFLDTADCSHQSGRFLENLGISIEATPFDIEDLFTRQG</sequence>
<feature type="region of interest" description="Disordered" evidence="3">
    <location>
        <begin position="305"/>
        <end position="325"/>
    </location>
</feature>
<accession>A0A9Q9DW25</accession>
<feature type="region of interest" description="Disordered" evidence="3">
    <location>
        <begin position="1"/>
        <end position="23"/>
    </location>
</feature>
<dbReference type="GO" id="GO:0006351">
    <property type="term" value="P:DNA-templated transcription"/>
    <property type="evidence" value="ECO:0007669"/>
    <property type="project" value="InterPro"/>
</dbReference>
<dbReference type="PROSITE" id="PS50048">
    <property type="entry name" value="ZN2_CY6_FUNGAL_2"/>
    <property type="match status" value="1"/>
</dbReference>
<dbReference type="SUPFAM" id="SSF57701">
    <property type="entry name" value="Zn2/Cys6 DNA-binding domain"/>
    <property type="match status" value="1"/>
</dbReference>
<name>A0A9Q9DW25_CURCL</name>
<keyword evidence="6" id="KW-1185">Reference proteome</keyword>
<dbReference type="GO" id="GO:0000981">
    <property type="term" value="F:DNA-binding transcription factor activity, RNA polymerase II-specific"/>
    <property type="evidence" value="ECO:0007669"/>
    <property type="project" value="InterPro"/>
</dbReference>
<dbReference type="SMART" id="SM00066">
    <property type="entry name" value="GAL4"/>
    <property type="match status" value="1"/>
</dbReference>
<feature type="compositionally biased region" description="Polar residues" evidence="3">
    <location>
        <begin position="114"/>
        <end position="124"/>
    </location>
</feature>
<organism evidence="5 6">
    <name type="scientific">Curvularia clavata</name>
    <dbReference type="NCBI Taxonomy" id="95742"/>
    <lineage>
        <taxon>Eukaryota</taxon>
        <taxon>Fungi</taxon>
        <taxon>Dikarya</taxon>
        <taxon>Ascomycota</taxon>
        <taxon>Pezizomycotina</taxon>
        <taxon>Dothideomycetes</taxon>
        <taxon>Pleosporomycetidae</taxon>
        <taxon>Pleosporales</taxon>
        <taxon>Pleosporineae</taxon>
        <taxon>Pleosporaceae</taxon>
        <taxon>Curvularia</taxon>
    </lineage>
</organism>
<dbReference type="PANTHER" id="PTHR47655">
    <property type="entry name" value="QUINIC ACID UTILIZATION ACTIVATOR"/>
    <property type="match status" value="1"/>
</dbReference>
<dbReference type="OrthoDB" id="3774349at2759"/>
<feature type="compositionally biased region" description="Polar residues" evidence="3">
    <location>
        <begin position="602"/>
        <end position="617"/>
    </location>
</feature>
<dbReference type="CDD" id="cd00067">
    <property type="entry name" value="GAL4"/>
    <property type="match status" value="1"/>
</dbReference>
<dbReference type="GO" id="GO:0045944">
    <property type="term" value="P:positive regulation of transcription by RNA polymerase II"/>
    <property type="evidence" value="ECO:0007669"/>
    <property type="project" value="TreeGrafter"/>
</dbReference>
<gene>
    <name evidence="5" type="ORF">yc1106_10157</name>
</gene>
<feature type="region of interest" description="Disordered" evidence="3">
    <location>
        <begin position="107"/>
        <end position="126"/>
    </location>
</feature>
<dbReference type="Proteomes" id="UP001056012">
    <property type="component" value="Chromosome 8"/>
</dbReference>
<dbReference type="AlphaFoldDB" id="A0A9Q9DW25"/>
<dbReference type="InterPro" id="IPR036864">
    <property type="entry name" value="Zn2-C6_fun-type_DNA-bd_sf"/>
</dbReference>
<evidence type="ECO:0000259" key="4">
    <source>
        <dbReference type="PROSITE" id="PS50048"/>
    </source>
</evidence>
<dbReference type="Pfam" id="PF04082">
    <property type="entry name" value="Fungal_trans"/>
    <property type="match status" value="1"/>
</dbReference>
<dbReference type="Gene3D" id="4.10.240.10">
    <property type="entry name" value="Zn(2)-C6 fungal-type DNA-binding domain"/>
    <property type="match status" value="1"/>
</dbReference>
<dbReference type="Pfam" id="PF00172">
    <property type="entry name" value="Zn_clus"/>
    <property type="match status" value="1"/>
</dbReference>
<evidence type="ECO:0000313" key="6">
    <source>
        <dbReference type="Proteomes" id="UP001056012"/>
    </source>
</evidence>
<dbReference type="InterPro" id="IPR007219">
    <property type="entry name" value="XnlR_reg_dom"/>
</dbReference>
<evidence type="ECO:0000313" key="5">
    <source>
        <dbReference type="EMBL" id="USP82883.1"/>
    </source>
</evidence>
<dbReference type="PROSITE" id="PS00463">
    <property type="entry name" value="ZN2_CY6_FUNGAL_1"/>
    <property type="match status" value="1"/>
</dbReference>
<proteinExistence type="predicted"/>
<feature type="compositionally biased region" description="Basic and acidic residues" evidence="3">
    <location>
        <begin position="9"/>
        <end position="22"/>
    </location>
</feature>
<dbReference type="PANTHER" id="PTHR47655:SF2">
    <property type="entry name" value="QUINIC ACID UTILIZATION ACTIVATOR"/>
    <property type="match status" value="1"/>
</dbReference>
<dbReference type="InterPro" id="IPR052783">
    <property type="entry name" value="Metabolic/Drug-Res_Regulator"/>
</dbReference>
<feature type="domain" description="Zn(2)-C6 fungal-type" evidence="4">
    <location>
        <begin position="32"/>
        <end position="62"/>
    </location>
</feature>
<dbReference type="CDD" id="cd12148">
    <property type="entry name" value="fungal_TF_MHR"/>
    <property type="match status" value="1"/>
</dbReference>
<reference evidence="5" key="1">
    <citation type="submission" date="2021-12" db="EMBL/GenBank/DDBJ databases">
        <title>Curvularia clavata genome.</title>
        <authorList>
            <person name="Cao Y."/>
        </authorList>
    </citation>
    <scope>NUCLEOTIDE SEQUENCE</scope>
    <source>
        <strain evidence="5">Yc1106</strain>
    </source>
</reference>
<evidence type="ECO:0000256" key="2">
    <source>
        <dbReference type="ARBA" id="ARBA00023242"/>
    </source>
</evidence>
<dbReference type="EMBL" id="CP089281">
    <property type="protein sequence ID" value="USP82883.1"/>
    <property type="molecule type" value="Genomic_DNA"/>
</dbReference>
<dbReference type="InterPro" id="IPR001138">
    <property type="entry name" value="Zn2Cys6_DnaBD"/>
</dbReference>
<evidence type="ECO:0000256" key="3">
    <source>
        <dbReference type="SAM" id="MobiDB-lite"/>
    </source>
</evidence>
<keyword evidence="2" id="KW-0539">Nucleus</keyword>
<feature type="region of interest" description="Disordered" evidence="3">
    <location>
        <begin position="598"/>
        <end position="617"/>
    </location>
</feature>
<evidence type="ECO:0000256" key="1">
    <source>
        <dbReference type="ARBA" id="ARBA00022723"/>
    </source>
</evidence>
<keyword evidence="1" id="KW-0479">Metal-binding</keyword>
<dbReference type="VEuPathDB" id="FungiDB:yc1106_10157"/>
<dbReference type="GO" id="GO:0003677">
    <property type="term" value="F:DNA binding"/>
    <property type="evidence" value="ECO:0007669"/>
    <property type="project" value="InterPro"/>
</dbReference>
<protein>
    <recommendedName>
        <fullName evidence="4">Zn(2)-C6 fungal-type domain-containing protein</fullName>
    </recommendedName>
</protein>